<evidence type="ECO:0000259" key="15">
    <source>
        <dbReference type="Pfam" id="PF13839"/>
    </source>
</evidence>
<evidence type="ECO:0000313" key="18">
    <source>
        <dbReference type="Proteomes" id="UP000813462"/>
    </source>
</evidence>
<keyword evidence="8" id="KW-0862">Zinc</keyword>
<evidence type="ECO:0000313" key="17">
    <source>
        <dbReference type="EMBL" id="KAH7537928.1"/>
    </source>
</evidence>
<evidence type="ECO:0000256" key="11">
    <source>
        <dbReference type="ARBA" id="ARBA00023049"/>
    </source>
</evidence>
<dbReference type="GO" id="GO:0051603">
    <property type="term" value="P:proteolysis involved in protein catabolic process"/>
    <property type="evidence" value="ECO:0007669"/>
    <property type="project" value="TreeGrafter"/>
</dbReference>
<keyword evidence="10 13" id="KW-1133">Transmembrane helix</keyword>
<keyword evidence="5 13" id="KW-0812">Transmembrane</keyword>
<proteinExistence type="inferred from homology"/>
<keyword evidence="6" id="KW-0479">Metal-binding</keyword>
<dbReference type="Proteomes" id="UP000813462">
    <property type="component" value="Unassembled WGS sequence"/>
</dbReference>
<evidence type="ECO:0000256" key="3">
    <source>
        <dbReference type="ARBA" id="ARBA00007727"/>
    </source>
</evidence>
<evidence type="ECO:0000259" key="14">
    <source>
        <dbReference type="Pfam" id="PF01435"/>
    </source>
</evidence>
<evidence type="ECO:0000256" key="1">
    <source>
        <dbReference type="ARBA" id="ARBA00001947"/>
    </source>
</evidence>
<accession>A0A978VQV3</accession>
<name>A0A978VQV3_ZIZJJ</name>
<dbReference type="PANTHER" id="PTHR22726">
    <property type="entry name" value="METALLOENDOPEPTIDASE OMA1"/>
    <property type="match status" value="1"/>
</dbReference>
<evidence type="ECO:0000256" key="12">
    <source>
        <dbReference type="ARBA" id="ARBA00023136"/>
    </source>
</evidence>
<evidence type="ECO:0000256" key="9">
    <source>
        <dbReference type="ARBA" id="ARBA00022968"/>
    </source>
</evidence>
<evidence type="ECO:0008006" key="19">
    <source>
        <dbReference type="Google" id="ProtNLM"/>
    </source>
</evidence>
<keyword evidence="7" id="KW-0378">Hydrolase</keyword>
<evidence type="ECO:0000259" key="16">
    <source>
        <dbReference type="Pfam" id="PF14416"/>
    </source>
</evidence>
<feature type="transmembrane region" description="Helical" evidence="13">
    <location>
        <begin position="102"/>
        <end position="119"/>
    </location>
</feature>
<dbReference type="GO" id="GO:0046872">
    <property type="term" value="F:metal ion binding"/>
    <property type="evidence" value="ECO:0007669"/>
    <property type="project" value="UniProtKB-KW"/>
</dbReference>
<sequence>MGCYRRSKLLIDAFRGFTSKISPGQSIQYSTSRNTLSGSSILVSNNAAKFSSSYSIIPQKSVSQGLTRTQYGARRYYYVDRYQVHHFRPRGPRRWFQNPRNVLIVVLVGSGIVITVYFGNLETIPYTKRTHFVLLSKEMERKLGETQFEQMKDAFRGKILPAIHPESVRVRLISNEIIKALQRGLRHEKVWSDLGYGSESVGPGVEGSGHETLMALKEFGGEEQVEGRWSREDEILDDKWVQQSRKKGQEKGVRSATSHLDGLNWEVLVVDEPVVNAFCMPGGKIVVFTGLLKHFRSDAEIATIIGHEVGHAVARHSAEGITKNLWFAILQLILYQFVMPDLVNTMSTLFLRLPFSRRMEMEADYIGLLLIASAGYDPRVAPHVYEKLGRVAGDDSSLKDYLSTHPSGKKRAQLLAQAKVQSGQKKQQSRCDLSSREWVYDQSYPLYGSNCPYQSTVMTCQKNGKPDSDYEKRRWKPQGCFIPRLDALKYLAKMRKERIMLMGDSIMRNQWESLFCVVQGVCSNWQKDSHL</sequence>
<keyword evidence="12 13" id="KW-0472">Membrane</keyword>
<dbReference type="PANTHER" id="PTHR22726:SF1">
    <property type="entry name" value="METALLOENDOPEPTIDASE OMA1, MITOCHONDRIAL"/>
    <property type="match status" value="1"/>
</dbReference>
<organism evidence="17 18">
    <name type="scientific">Ziziphus jujuba var. spinosa</name>
    <dbReference type="NCBI Taxonomy" id="714518"/>
    <lineage>
        <taxon>Eukaryota</taxon>
        <taxon>Viridiplantae</taxon>
        <taxon>Streptophyta</taxon>
        <taxon>Embryophyta</taxon>
        <taxon>Tracheophyta</taxon>
        <taxon>Spermatophyta</taxon>
        <taxon>Magnoliopsida</taxon>
        <taxon>eudicotyledons</taxon>
        <taxon>Gunneridae</taxon>
        <taxon>Pentapetalae</taxon>
        <taxon>rosids</taxon>
        <taxon>fabids</taxon>
        <taxon>Rosales</taxon>
        <taxon>Rhamnaceae</taxon>
        <taxon>Paliureae</taxon>
        <taxon>Ziziphus</taxon>
    </lineage>
</organism>
<dbReference type="InterPro" id="IPR001915">
    <property type="entry name" value="Peptidase_M48"/>
</dbReference>
<evidence type="ECO:0000256" key="7">
    <source>
        <dbReference type="ARBA" id="ARBA00022801"/>
    </source>
</evidence>
<keyword evidence="9" id="KW-0735">Signal-anchor</keyword>
<dbReference type="CDD" id="cd07331">
    <property type="entry name" value="M48C_Oma1_like"/>
    <property type="match status" value="1"/>
</dbReference>
<keyword evidence="11" id="KW-0482">Metalloprotease</keyword>
<evidence type="ECO:0000256" key="5">
    <source>
        <dbReference type="ARBA" id="ARBA00022692"/>
    </source>
</evidence>
<feature type="domain" description="Peptidase M48" evidence="14">
    <location>
        <begin position="251"/>
        <end position="416"/>
    </location>
</feature>
<feature type="domain" description="Trichome birefringence-like C-terminal" evidence="15">
    <location>
        <begin position="482"/>
        <end position="526"/>
    </location>
</feature>
<keyword evidence="4" id="KW-0645">Protease</keyword>
<dbReference type="GO" id="GO:0004222">
    <property type="term" value="F:metalloendopeptidase activity"/>
    <property type="evidence" value="ECO:0007669"/>
    <property type="project" value="InterPro"/>
</dbReference>
<evidence type="ECO:0000256" key="10">
    <source>
        <dbReference type="ARBA" id="ARBA00022989"/>
    </source>
</evidence>
<evidence type="ECO:0000256" key="13">
    <source>
        <dbReference type="SAM" id="Phobius"/>
    </source>
</evidence>
<dbReference type="Pfam" id="PF14416">
    <property type="entry name" value="PMR5N"/>
    <property type="match status" value="1"/>
</dbReference>
<evidence type="ECO:0000256" key="6">
    <source>
        <dbReference type="ARBA" id="ARBA00022723"/>
    </source>
</evidence>
<comment type="subcellular location">
    <subcellularLocation>
        <location evidence="2">Membrane</location>
        <topology evidence="2">Single-pass membrane protein</topology>
    </subcellularLocation>
</comment>
<evidence type="ECO:0000256" key="4">
    <source>
        <dbReference type="ARBA" id="ARBA00022670"/>
    </source>
</evidence>
<dbReference type="InterPro" id="IPR026057">
    <property type="entry name" value="TBL_C"/>
</dbReference>
<reference evidence="17" key="1">
    <citation type="journal article" date="2021" name="Front. Plant Sci.">
        <title>Chromosome-Scale Genome Assembly for Chinese Sour Jujube and Insights Into Its Genome Evolution and Domestication Signature.</title>
        <authorList>
            <person name="Shen L.-Y."/>
            <person name="Luo H."/>
            <person name="Wang X.-L."/>
            <person name="Wang X.-M."/>
            <person name="Qiu X.-J."/>
            <person name="Liu H."/>
            <person name="Zhou S.-S."/>
            <person name="Jia K.-H."/>
            <person name="Nie S."/>
            <person name="Bao Y.-T."/>
            <person name="Zhang R.-G."/>
            <person name="Yun Q.-Z."/>
            <person name="Chai Y.-H."/>
            <person name="Lu J.-Y."/>
            <person name="Li Y."/>
            <person name="Zhao S.-W."/>
            <person name="Mao J.-F."/>
            <person name="Jia S.-G."/>
            <person name="Mao Y.-M."/>
        </authorList>
    </citation>
    <scope>NUCLEOTIDE SEQUENCE</scope>
    <source>
        <strain evidence="17">AT0</strain>
        <tissue evidence="17">Leaf</tissue>
    </source>
</reference>
<dbReference type="AlphaFoldDB" id="A0A978VQV3"/>
<comment type="cofactor">
    <cofactor evidence="1">
        <name>Zn(2+)</name>
        <dbReference type="ChEBI" id="CHEBI:29105"/>
    </cofactor>
</comment>
<evidence type="ECO:0000256" key="2">
    <source>
        <dbReference type="ARBA" id="ARBA00004167"/>
    </source>
</evidence>
<dbReference type="GO" id="GO:0016740">
    <property type="term" value="F:transferase activity"/>
    <property type="evidence" value="ECO:0007669"/>
    <property type="project" value="InterPro"/>
</dbReference>
<dbReference type="GO" id="GO:0016020">
    <property type="term" value="C:membrane"/>
    <property type="evidence" value="ECO:0007669"/>
    <property type="project" value="UniProtKB-SubCell"/>
</dbReference>
<evidence type="ECO:0000256" key="8">
    <source>
        <dbReference type="ARBA" id="ARBA00022833"/>
    </source>
</evidence>
<comment type="caution">
    <text evidence="17">The sequence shown here is derived from an EMBL/GenBank/DDBJ whole genome shotgun (WGS) entry which is preliminary data.</text>
</comment>
<dbReference type="Pfam" id="PF13839">
    <property type="entry name" value="PC-Esterase"/>
    <property type="match status" value="1"/>
</dbReference>
<dbReference type="InterPro" id="IPR051156">
    <property type="entry name" value="Mito/Outer_Membr_Metalloprot"/>
</dbReference>
<dbReference type="EMBL" id="JAEACU010000003">
    <property type="protein sequence ID" value="KAH7537928.1"/>
    <property type="molecule type" value="Genomic_DNA"/>
</dbReference>
<gene>
    <name evidence="17" type="ORF">FEM48_Zijuj03G0144900</name>
</gene>
<dbReference type="Pfam" id="PF01435">
    <property type="entry name" value="Peptidase_M48"/>
    <property type="match status" value="1"/>
</dbReference>
<dbReference type="InterPro" id="IPR025846">
    <property type="entry name" value="TBL_N"/>
</dbReference>
<feature type="domain" description="Trichome birefringence-like N-terminal" evidence="16">
    <location>
        <begin position="430"/>
        <end position="480"/>
    </location>
</feature>
<protein>
    <recommendedName>
        <fullName evidence="19">Peptidase M48 domain-containing protein</fullName>
    </recommendedName>
</protein>
<comment type="similarity">
    <text evidence="3">Belongs to the PC-esterase family. TBL subfamily.</text>
</comment>
<dbReference type="Gene3D" id="3.30.2010.10">
    <property type="entry name" value="Metalloproteases ('zincins'), catalytic domain"/>
    <property type="match status" value="1"/>
</dbReference>